<dbReference type="KEGG" id="tpep:A0127_00225"/>
<gene>
    <name evidence="2" type="ORF">A0127_00225</name>
</gene>
<reference evidence="3" key="1">
    <citation type="submission" date="2016-03" db="EMBL/GenBank/DDBJ databases">
        <authorList>
            <person name="Oger P.M."/>
        </authorList>
    </citation>
    <scope>NUCLEOTIDE SEQUENCE [LARGE SCALE GENOMIC DNA]</scope>
    <source>
        <strain evidence="3">OG-1</strain>
    </source>
</reference>
<dbReference type="EMBL" id="CP014750">
    <property type="protein sequence ID" value="AMQ17702.1"/>
    <property type="molecule type" value="Genomic_DNA"/>
</dbReference>
<dbReference type="InterPro" id="IPR021124">
    <property type="entry name" value="CRISPR-assoc_prot_Cas5"/>
</dbReference>
<dbReference type="AlphaFoldDB" id="A0A142CSF0"/>
<evidence type="ECO:0000313" key="2">
    <source>
        <dbReference type="EMBL" id="AMQ17702.1"/>
    </source>
</evidence>
<name>A0A142CSF0_9EURY</name>
<dbReference type="Pfam" id="PF09704">
    <property type="entry name" value="Cas_Cas5d"/>
    <property type="match status" value="1"/>
</dbReference>
<proteinExistence type="predicted"/>
<sequence>MLGLVVEVKPLQAHFRIPYNSLLLDSYPFPPRTTAIGMVAGAMGLPEEGFRKLLNELKYGVVVEDPGARVEETAAIFKNASAPIYPITKVLFHRPHYRMFFAGDDKLIEKAYDALLDPVFAPYVGDSESLLYPAKREWMKVVEVEEGRESTLKSIIPAEDYARGARFLVMRRNNLTPREYRMPVDFTYSGKKRRAVYQRVIAFAGGFVELANPASVLLFDGEPVFVF</sequence>
<dbReference type="NCBIfam" id="TIGR02593">
    <property type="entry name" value="CRISPR_cas5"/>
    <property type="match status" value="1"/>
</dbReference>
<keyword evidence="3" id="KW-1185">Reference proteome</keyword>
<evidence type="ECO:0000313" key="3">
    <source>
        <dbReference type="Proteomes" id="UP000073604"/>
    </source>
</evidence>
<dbReference type="STRING" id="53952.A0127_00225"/>
<dbReference type="GO" id="GO:0043571">
    <property type="term" value="P:maintenance of CRISPR repeat elements"/>
    <property type="evidence" value="ECO:0007669"/>
    <property type="project" value="InterPro"/>
</dbReference>
<keyword evidence="1" id="KW-0051">Antiviral defense</keyword>
<protein>
    <submittedName>
        <fullName evidence="2">CRISPR-associated protein Cas5</fullName>
    </submittedName>
</protein>
<accession>A0A142CSF0</accession>
<dbReference type="OrthoDB" id="42959at2157"/>
<evidence type="ECO:0000256" key="1">
    <source>
        <dbReference type="ARBA" id="ARBA00023118"/>
    </source>
</evidence>
<organism evidence="2 3">
    <name type="scientific">Thermococcus peptonophilus</name>
    <dbReference type="NCBI Taxonomy" id="53952"/>
    <lineage>
        <taxon>Archaea</taxon>
        <taxon>Methanobacteriati</taxon>
        <taxon>Methanobacteriota</taxon>
        <taxon>Thermococci</taxon>
        <taxon>Thermococcales</taxon>
        <taxon>Thermococcaceae</taxon>
        <taxon>Thermococcus</taxon>
    </lineage>
</organism>
<dbReference type="GO" id="GO:0051607">
    <property type="term" value="P:defense response to virus"/>
    <property type="evidence" value="ECO:0007669"/>
    <property type="project" value="UniProtKB-KW"/>
</dbReference>
<dbReference type="InterPro" id="IPR013422">
    <property type="entry name" value="CRISPR-assoc_prot_Cas5_N"/>
</dbReference>
<dbReference type="Proteomes" id="UP000073604">
    <property type="component" value="Chromosome"/>
</dbReference>
<dbReference type="Gene3D" id="3.30.70.2660">
    <property type="match status" value="1"/>
</dbReference>